<sequence>MSGQRLLGLSKRQSVPPLLGFVANKPVAKDMEDVDVDAPPLSSSDESDNDGLSTRGIIRTTQFPNSRQGKSPSGRDSKNTGANGKAIAPAERFKRTRASTQSASGRVSGSSPQAADKQPEAIDSDNAMSSPASKKPKRSLSGNGELGSHHEPDIFAKKTVASKRYGKSKTFGSKAGRGASTARASKPRQKDSTPEAEDSRRFELRLPSSPSKASEDAPSPARKFKAIPGFSSPAKPSPTRKKRLKMPNDDSLVLSGEHETPEESQRPVFTIPDELPDSFIGGENDDIGFALSPTAGTPNASNPLRDSTSPLTDLESINPTPVCPLCKKEVDQAQLDDFTASHPRMTVANMRRFCEQHKRQSARDTWVHKGYPDIDWQRLDERIALHYPLLRRILEGGGGGGGAPPSHYGDLFRDAVRAGRNRTLLRSDANLTPGYYGMRGLRAMTENLISEFSALLRKRSLEDRLVSARGHTAYLQAVLVPELAVRLIMEDMGVGEEEARAVLTESSDVGELLNDEIADVVLEDDDDDDDDDESS</sequence>
<evidence type="ECO:0000256" key="8">
    <source>
        <dbReference type="SAM" id="MobiDB-lite"/>
    </source>
</evidence>
<dbReference type="EMBL" id="MU854615">
    <property type="protein sequence ID" value="KAK4032390.1"/>
    <property type="molecule type" value="Genomic_DNA"/>
</dbReference>
<comment type="subcellular location">
    <subcellularLocation>
        <location evidence="3">Cytoplasm</location>
    </subcellularLocation>
    <subcellularLocation>
        <location evidence="2">Nucleus</location>
    </subcellularLocation>
</comment>
<keyword evidence="7" id="KW-0539">Nucleus</keyword>
<evidence type="ECO:0000313" key="10">
    <source>
        <dbReference type="EMBL" id="KAK4032390.1"/>
    </source>
</evidence>
<evidence type="ECO:0000256" key="1">
    <source>
        <dbReference type="ARBA" id="ARBA00002738"/>
    </source>
</evidence>
<dbReference type="GO" id="GO:0005634">
    <property type="term" value="C:nucleus"/>
    <property type="evidence" value="ECO:0007669"/>
    <property type="project" value="UniProtKB-SubCell"/>
</dbReference>
<evidence type="ECO:0000256" key="4">
    <source>
        <dbReference type="ARBA" id="ARBA00009461"/>
    </source>
</evidence>
<dbReference type="AlphaFoldDB" id="A0AAN6P7W5"/>
<dbReference type="InterPro" id="IPR039024">
    <property type="entry name" value="RTC4"/>
</dbReference>
<feature type="compositionally biased region" description="Basic and acidic residues" evidence="8">
    <location>
        <begin position="188"/>
        <end position="204"/>
    </location>
</feature>
<reference evidence="11" key="1">
    <citation type="journal article" date="2023" name="Mol. Phylogenet. Evol.">
        <title>Genome-scale phylogeny and comparative genomics of the fungal order Sordariales.</title>
        <authorList>
            <person name="Hensen N."/>
            <person name="Bonometti L."/>
            <person name="Westerberg I."/>
            <person name="Brannstrom I.O."/>
            <person name="Guillou S."/>
            <person name="Cros-Aarteil S."/>
            <person name="Calhoun S."/>
            <person name="Haridas S."/>
            <person name="Kuo A."/>
            <person name="Mondo S."/>
            <person name="Pangilinan J."/>
            <person name="Riley R."/>
            <person name="LaButti K."/>
            <person name="Andreopoulos B."/>
            <person name="Lipzen A."/>
            <person name="Chen C."/>
            <person name="Yan M."/>
            <person name="Daum C."/>
            <person name="Ng V."/>
            <person name="Clum A."/>
            <person name="Steindorff A."/>
            <person name="Ohm R.A."/>
            <person name="Martin F."/>
            <person name="Silar P."/>
            <person name="Natvig D.O."/>
            <person name="Lalanne C."/>
            <person name="Gautier V."/>
            <person name="Ament-Velasquez S.L."/>
            <person name="Kruys A."/>
            <person name="Hutchinson M.I."/>
            <person name="Powell A.J."/>
            <person name="Barry K."/>
            <person name="Miller A.N."/>
            <person name="Grigoriev I.V."/>
            <person name="Debuchy R."/>
            <person name="Gladieux P."/>
            <person name="Hiltunen Thoren M."/>
            <person name="Johannesson H."/>
        </authorList>
    </citation>
    <scope>NUCLEOTIDE SEQUENCE [LARGE SCALE GENOMIC DNA]</scope>
    <source>
        <strain evidence="11">CBS 284.82</strain>
    </source>
</reference>
<gene>
    <name evidence="10" type="ORF">C8A01DRAFT_50808</name>
</gene>
<dbReference type="PANTHER" id="PTHR41391">
    <property type="entry name" value="RESTRICTION OF TELOMERE CAPPING PROTEIN 4"/>
    <property type="match status" value="1"/>
</dbReference>
<comment type="function">
    <text evidence="1">May be involved in a process influencing telomere capping.</text>
</comment>
<evidence type="ECO:0000256" key="3">
    <source>
        <dbReference type="ARBA" id="ARBA00004496"/>
    </source>
</evidence>
<evidence type="ECO:0000259" key="9">
    <source>
        <dbReference type="SMART" id="SM01312"/>
    </source>
</evidence>
<proteinExistence type="inferred from homology"/>
<evidence type="ECO:0000256" key="2">
    <source>
        <dbReference type="ARBA" id="ARBA00004123"/>
    </source>
</evidence>
<accession>A0AAN6P7W5</accession>
<dbReference type="SMART" id="SM01312">
    <property type="entry name" value="RTC4"/>
    <property type="match status" value="1"/>
</dbReference>
<dbReference type="PANTHER" id="PTHR41391:SF1">
    <property type="entry name" value="RESTRICTION OF TELOMERE CAPPING PROTEIN 4"/>
    <property type="match status" value="1"/>
</dbReference>
<feature type="compositionally biased region" description="Basic and acidic residues" evidence="8">
    <location>
        <begin position="147"/>
        <end position="156"/>
    </location>
</feature>
<protein>
    <recommendedName>
        <fullName evidence="5">Restriction of telomere capping protein 4</fullName>
    </recommendedName>
</protein>
<evidence type="ECO:0000256" key="5">
    <source>
        <dbReference type="ARBA" id="ARBA00015162"/>
    </source>
</evidence>
<comment type="caution">
    <text evidence="10">The sequence shown here is derived from an EMBL/GenBank/DDBJ whole genome shotgun (WGS) entry which is preliminary data.</text>
</comment>
<dbReference type="Pfam" id="PF14474">
    <property type="entry name" value="RTC4"/>
    <property type="match status" value="1"/>
</dbReference>
<name>A0AAN6P7W5_9PEZI</name>
<feature type="compositionally biased region" description="Polar residues" evidence="8">
    <location>
        <begin position="294"/>
        <end position="316"/>
    </location>
</feature>
<evidence type="ECO:0000313" key="11">
    <source>
        <dbReference type="Proteomes" id="UP001303115"/>
    </source>
</evidence>
<keyword evidence="6" id="KW-0963">Cytoplasm</keyword>
<evidence type="ECO:0000256" key="7">
    <source>
        <dbReference type="ARBA" id="ARBA00023242"/>
    </source>
</evidence>
<evidence type="ECO:0000256" key="6">
    <source>
        <dbReference type="ARBA" id="ARBA00022490"/>
    </source>
</evidence>
<dbReference type="GO" id="GO:0005737">
    <property type="term" value="C:cytoplasm"/>
    <property type="evidence" value="ECO:0007669"/>
    <property type="project" value="UniProtKB-SubCell"/>
</dbReference>
<feature type="domain" description="Restriction of telomere capping protein 4 C-terminal" evidence="9">
    <location>
        <begin position="393"/>
        <end position="516"/>
    </location>
</feature>
<feature type="compositionally biased region" description="Basic and acidic residues" evidence="8">
    <location>
        <begin position="256"/>
        <end position="265"/>
    </location>
</feature>
<comment type="similarity">
    <text evidence="4">Belongs to the RTC4 family.</text>
</comment>
<feature type="compositionally biased region" description="Polar residues" evidence="8">
    <location>
        <begin position="59"/>
        <end position="71"/>
    </location>
</feature>
<feature type="region of interest" description="Disordered" evidence="8">
    <location>
        <begin position="291"/>
        <end position="316"/>
    </location>
</feature>
<feature type="compositionally biased region" description="Polar residues" evidence="8">
    <location>
        <begin position="98"/>
        <end position="113"/>
    </location>
</feature>
<keyword evidence="11" id="KW-1185">Reference proteome</keyword>
<feature type="region of interest" description="Disordered" evidence="8">
    <location>
        <begin position="1"/>
        <end position="271"/>
    </location>
</feature>
<organism evidence="10 11">
    <name type="scientific">Parachaetomium inaequale</name>
    <dbReference type="NCBI Taxonomy" id="2588326"/>
    <lineage>
        <taxon>Eukaryota</taxon>
        <taxon>Fungi</taxon>
        <taxon>Dikarya</taxon>
        <taxon>Ascomycota</taxon>
        <taxon>Pezizomycotina</taxon>
        <taxon>Sordariomycetes</taxon>
        <taxon>Sordariomycetidae</taxon>
        <taxon>Sordariales</taxon>
        <taxon>Chaetomiaceae</taxon>
        <taxon>Parachaetomium</taxon>
    </lineage>
</organism>
<dbReference type="InterPro" id="IPR028094">
    <property type="entry name" value="RTC4_C"/>
</dbReference>
<dbReference type="Proteomes" id="UP001303115">
    <property type="component" value="Unassembled WGS sequence"/>
</dbReference>